<dbReference type="RefSeq" id="XP_003746800.2">
    <property type="nucleotide sequence ID" value="XM_003746752.3"/>
</dbReference>
<feature type="region of interest" description="Disordered" evidence="6">
    <location>
        <begin position="91"/>
        <end position="138"/>
    </location>
</feature>
<dbReference type="PANTHER" id="PTHR12788">
    <property type="entry name" value="PROTEIN-TYROSINE SULFOTRANSFERASE 2"/>
    <property type="match status" value="1"/>
</dbReference>
<evidence type="ECO:0000313" key="8">
    <source>
        <dbReference type="Proteomes" id="UP000694867"/>
    </source>
</evidence>
<reference evidence="9" key="1">
    <citation type="submission" date="2025-08" db="UniProtKB">
        <authorList>
            <consortium name="RefSeq"/>
        </authorList>
    </citation>
    <scope>IDENTIFICATION</scope>
</reference>
<evidence type="ECO:0000256" key="5">
    <source>
        <dbReference type="RuleBase" id="RU365018"/>
    </source>
</evidence>
<dbReference type="EC" id="2.8.2.20" evidence="2 5"/>
<dbReference type="SUPFAM" id="SSF52540">
    <property type="entry name" value="P-loop containing nucleoside triphosphate hydrolases"/>
    <property type="match status" value="1"/>
</dbReference>
<dbReference type="GO" id="GO:0005794">
    <property type="term" value="C:Golgi apparatus"/>
    <property type="evidence" value="ECO:0007669"/>
    <property type="project" value="TreeGrafter"/>
</dbReference>
<evidence type="ECO:0000256" key="3">
    <source>
        <dbReference type="ARBA" id="ARBA00022679"/>
    </source>
</evidence>
<keyword evidence="7" id="KW-0472">Membrane</keyword>
<keyword evidence="7" id="KW-0812">Transmembrane</keyword>
<evidence type="ECO:0000256" key="4">
    <source>
        <dbReference type="ARBA" id="ARBA00048460"/>
    </source>
</evidence>
<evidence type="ECO:0000256" key="2">
    <source>
        <dbReference type="ARBA" id="ARBA00013262"/>
    </source>
</evidence>
<dbReference type="Proteomes" id="UP000694867">
    <property type="component" value="Unplaced"/>
</dbReference>
<comment type="similarity">
    <text evidence="1 5">Belongs to the protein sulfotransferase family.</text>
</comment>
<dbReference type="AlphaFoldDB" id="A0AAJ6VZ99"/>
<gene>
    <name evidence="9" type="primary">LOC100906859</name>
</gene>
<sequence>MMINHLLTSIIHCRARSASGYVDDYYREPDERSFVCSKPGFVCAAAVVFTVSFIALAFFLESGTEWPAKVPANRSDDRVAGASVLRPLLGKNEALGPSGRSTEEPGLTSNRREPEAEDVREQPRIPPSPEKIPPRKISELSARVPNDTLFIYAPFDDKSSKQKRILRFLMDAQRFSLNCFPSFTFQEVAQFLEVDQSSESEEKNIHGCADLNEETFAALKDHFKNDFRKNSKYIFVIRDPRSLIHHAFNKHGNELENCRDSPSHRCLYNEEIMSNARKTVENWNRTTTEMIEVCKKLRRSTCRLILIERLILRQTETLDELAEFLMMDKNRDVYRMLQKIMQKVDDGNVESETPKKREIVDLLTFLLTDTSSTWPWSGQLPFNVFEDLPKWAPLMGKIGYGFTAEVPDMSKDWLAEYVKM</sequence>
<accession>A0AAJ6VZ99</accession>
<dbReference type="Gene3D" id="3.40.50.300">
    <property type="entry name" value="P-loop containing nucleotide triphosphate hydrolases"/>
    <property type="match status" value="1"/>
</dbReference>
<dbReference type="InterPro" id="IPR026634">
    <property type="entry name" value="TPST-like"/>
</dbReference>
<evidence type="ECO:0000256" key="7">
    <source>
        <dbReference type="SAM" id="Phobius"/>
    </source>
</evidence>
<evidence type="ECO:0000256" key="6">
    <source>
        <dbReference type="SAM" id="MobiDB-lite"/>
    </source>
</evidence>
<keyword evidence="3 5" id="KW-0808">Transferase</keyword>
<dbReference type="KEGG" id="goe:100906859"/>
<keyword evidence="7" id="KW-1133">Transmembrane helix</keyword>
<proteinExistence type="inferred from homology"/>
<dbReference type="PANTHER" id="PTHR12788:SF10">
    <property type="entry name" value="PROTEIN-TYROSINE SULFOTRANSFERASE"/>
    <property type="match status" value="1"/>
</dbReference>
<comment type="function">
    <text evidence="5">Catalyzes the O-sulfation of tyrosine residues within acidic motifs of polypeptides, using 3'-phosphoadenylyl sulfate (PAPS) as cosubstrate.</text>
</comment>
<keyword evidence="8" id="KW-1185">Reference proteome</keyword>
<protein>
    <recommendedName>
        <fullName evidence="2 5">Protein-tyrosine sulfotransferase</fullName>
        <ecNumber evidence="2 5">2.8.2.20</ecNumber>
    </recommendedName>
</protein>
<feature type="compositionally biased region" description="Basic and acidic residues" evidence="6">
    <location>
        <begin position="110"/>
        <end position="123"/>
    </location>
</feature>
<feature type="transmembrane region" description="Helical" evidence="7">
    <location>
        <begin position="41"/>
        <end position="60"/>
    </location>
</feature>
<dbReference type="GO" id="GO:0008476">
    <property type="term" value="F:protein-tyrosine sulfotransferase activity"/>
    <property type="evidence" value="ECO:0007669"/>
    <property type="project" value="UniProtKB-EC"/>
</dbReference>
<name>A0AAJ6VZ99_9ACAR</name>
<dbReference type="InterPro" id="IPR027417">
    <property type="entry name" value="P-loop_NTPase"/>
</dbReference>
<evidence type="ECO:0000313" key="9">
    <source>
        <dbReference type="RefSeq" id="XP_003746800.2"/>
    </source>
</evidence>
<dbReference type="GeneID" id="100906859"/>
<organism evidence="8 9">
    <name type="scientific">Galendromus occidentalis</name>
    <name type="common">western predatory mite</name>
    <dbReference type="NCBI Taxonomy" id="34638"/>
    <lineage>
        <taxon>Eukaryota</taxon>
        <taxon>Metazoa</taxon>
        <taxon>Ecdysozoa</taxon>
        <taxon>Arthropoda</taxon>
        <taxon>Chelicerata</taxon>
        <taxon>Arachnida</taxon>
        <taxon>Acari</taxon>
        <taxon>Parasitiformes</taxon>
        <taxon>Mesostigmata</taxon>
        <taxon>Gamasina</taxon>
        <taxon>Phytoseioidea</taxon>
        <taxon>Phytoseiidae</taxon>
        <taxon>Typhlodrominae</taxon>
        <taxon>Galendromus</taxon>
    </lineage>
</organism>
<comment type="catalytic activity">
    <reaction evidence="4 5">
        <text>L-tyrosyl-[protein] + 3'-phosphoadenylyl sulfate = O-sulfo-L-tyrosine-[protein] + adenosine 3',5'-bisphosphate + H(+)</text>
        <dbReference type="Rhea" id="RHEA:16801"/>
        <dbReference type="Rhea" id="RHEA-COMP:10136"/>
        <dbReference type="Rhea" id="RHEA-COMP:11688"/>
        <dbReference type="ChEBI" id="CHEBI:15378"/>
        <dbReference type="ChEBI" id="CHEBI:46858"/>
        <dbReference type="ChEBI" id="CHEBI:58339"/>
        <dbReference type="ChEBI" id="CHEBI:58343"/>
        <dbReference type="ChEBI" id="CHEBI:65286"/>
        <dbReference type="EC" id="2.8.2.20"/>
    </reaction>
</comment>
<evidence type="ECO:0000256" key="1">
    <source>
        <dbReference type="ARBA" id="ARBA00009988"/>
    </source>
</evidence>